<feature type="compositionally biased region" description="Polar residues" evidence="1">
    <location>
        <begin position="76"/>
        <end position="86"/>
    </location>
</feature>
<sequence length="86" mass="9183">MAQDKDADHVTVKAVRPFDGAEGYKDEASQPFSVHSRRAAELKANGLVEECAPPPAVKAAPAPDNKMAAEQANKVAPTTTVRRIKD</sequence>
<organism evidence="2 3">
    <name type="scientific">Methylorubrum extorquens (strain CM4 / NCIMB 13688)</name>
    <name type="common">Methylobacterium extorquens</name>
    <dbReference type="NCBI Taxonomy" id="440085"/>
    <lineage>
        <taxon>Bacteria</taxon>
        <taxon>Pseudomonadati</taxon>
        <taxon>Pseudomonadota</taxon>
        <taxon>Alphaproteobacteria</taxon>
        <taxon>Hyphomicrobiales</taxon>
        <taxon>Methylobacteriaceae</taxon>
        <taxon>Methylorubrum</taxon>
    </lineage>
</organism>
<proteinExistence type="predicted"/>
<evidence type="ECO:0000313" key="3">
    <source>
        <dbReference type="Proteomes" id="UP000002385"/>
    </source>
</evidence>
<evidence type="ECO:0000313" key="2">
    <source>
        <dbReference type="EMBL" id="ACK82463.1"/>
    </source>
</evidence>
<dbReference type="RefSeq" id="WP_015950282.1">
    <property type="nucleotide sequence ID" value="NC_011757.1"/>
</dbReference>
<feature type="region of interest" description="Disordered" evidence="1">
    <location>
        <begin position="54"/>
        <end position="86"/>
    </location>
</feature>
<dbReference type="Proteomes" id="UP000002385">
    <property type="component" value="Chromosome"/>
</dbReference>
<reference evidence="2 3" key="2">
    <citation type="journal article" date="2012" name="J. Bacteriol.">
        <title>Complete genome sequences of six strains of the genus Methylobacterium.</title>
        <authorList>
            <person name="Marx C.J."/>
            <person name="Bringel F."/>
            <person name="Chistoserdova L."/>
            <person name="Moulin L."/>
            <person name="Farhan Ul Haque M."/>
            <person name="Fleischman D.E."/>
            <person name="Gruffaz C."/>
            <person name="Jourand P."/>
            <person name="Knief C."/>
            <person name="Lee M.C."/>
            <person name="Muller E.E."/>
            <person name="Nadalig T."/>
            <person name="Peyraud R."/>
            <person name="Roselli S."/>
            <person name="Russ L."/>
            <person name="Goodwin L.A."/>
            <person name="Ivanova N."/>
            <person name="Kyrpides N."/>
            <person name="Lajus A."/>
            <person name="Land M.L."/>
            <person name="Medigue C."/>
            <person name="Mikhailova N."/>
            <person name="Nolan M."/>
            <person name="Woyke T."/>
            <person name="Stolyar S."/>
            <person name="Vorholt J.A."/>
            <person name="Vuilleumier S."/>
        </authorList>
    </citation>
    <scope>NUCLEOTIDE SEQUENCE [LARGE SCALE GENOMIC DNA]</scope>
    <source>
        <strain evidence="3">CM4 / NCIMB 13688</strain>
    </source>
</reference>
<protein>
    <submittedName>
        <fullName evidence="2">Uncharacterized protein</fullName>
    </submittedName>
</protein>
<accession>B7KSW1</accession>
<evidence type="ECO:0000256" key="1">
    <source>
        <dbReference type="SAM" id="MobiDB-lite"/>
    </source>
</evidence>
<dbReference type="AlphaFoldDB" id="B7KSW1"/>
<name>B7KSW1_METC4</name>
<dbReference type="EMBL" id="CP001298">
    <property type="protein sequence ID" value="ACK82463.1"/>
    <property type="molecule type" value="Genomic_DNA"/>
</dbReference>
<gene>
    <name evidence="2" type="ordered locus">Mchl_1599</name>
</gene>
<dbReference type="HOGENOM" id="CLU_2494290_0_0_5"/>
<reference evidence="3" key="1">
    <citation type="submission" date="2008-12" db="EMBL/GenBank/DDBJ databases">
        <title>Complete sequence of chromosome of Methylobacterium chloromethanicum CM4.</title>
        <authorList>
            <consortium name="US DOE Joint Genome Institute"/>
            <person name="Lucas S."/>
            <person name="Copeland A."/>
            <person name="Lapidus A."/>
            <person name="Glavina del Rio T."/>
            <person name="Dalin E."/>
            <person name="Tice H."/>
            <person name="Bruce D."/>
            <person name="Goodwin L."/>
            <person name="Pitluck S."/>
            <person name="Chertkov O."/>
            <person name="Brettin T."/>
            <person name="Detter J.C."/>
            <person name="Han C."/>
            <person name="Larimer F."/>
            <person name="Land M."/>
            <person name="Hauser L."/>
            <person name="Kyrpides N."/>
            <person name="Mikhailova N."/>
            <person name="Marx C."/>
            <person name="Richardson P."/>
        </authorList>
    </citation>
    <scope>NUCLEOTIDE SEQUENCE [LARGE SCALE GENOMIC DNA]</scope>
    <source>
        <strain evidence="3">CM4 / NCIMB 13688</strain>
    </source>
</reference>
<dbReference type="KEGG" id="mch:Mchl_1599"/>